<dbReference type="RefSeq" id="WP_035013125.1">
    <property type="nucleotide sequence ID" value="NZ_ARZY01000003.1"/>
</dbReference>
<dbReference type="AlphaFoldDB" id="W7QRT3"/>
<keyword evidence="2" id="KW-1185">Reference proteome</keyword>
<dbReference type="Proteomes" id="UP000019276">
    <property type="component" value="Unassembled WGS sequence"/>
</dbReference>
<dbReference type="OrthoDB" id="5771089at2"/>
<evidence type="ECO:0000313" key="2">
    <source>
        <dbReference type="Proteomes" id="UP000019276"/>
    </source>
</evidence>
<name>W7QRT3_9ALTE</name>
<evidence type="ECO:0000313" key="1">
    <source>
        <dbReference type="EMBL" id="EWH11732.1"/>
    </source>
</evidence>
<protein>
    <submittedName>
        <fullName evidence="1">Uncharacterized protein</fullName>
    </submittedName>
</protein>
<reference evidence="1 2" key="1">
    <citation type="journal article" date="2014" name="Genome Announc.">
        <title>Draft Genome Sequence of the Agar-Degrading Bacterium Catenovulum sp. Strain DS-2, Isolated from Intestines of Haliotis diversicolor.</title>
        <authorList>
            <person name="Shan D."/>
            <person name="Li X."/>
            <person name="Gu Z."/>
            <person name="Wei G."/>
            <person name="Gao Z."/>
            <person name="Shao Z."/>
        </authorList>
    </citation>
    <scope>NUCLEOTIDE SEQUENCE [LARGE SCALE GENOMIC DNA]</scope>
    <source>
        <strain evidence="1 2">DS-2</strain>
    </source>
</reference>
<organism evidence="1 2">
    <name type="scientific">Catenovulum agarivorans DS-2</name>
    <dbReference type="NCBI Taxonomy" id="1328313"/>
    <lineage>
        <taxon>Bacteria</taxon>
        <taxon>Pseudomonadati</taxon>
        <taxon>Pseudomonadota</taxon>
        <taxon>Gammaproteobacteria</taxon>
        <taxon>Alteromonadales</taxon>
        <taxon>Alteromonadaceae</taxon>
        <taxon>Catenovulum</taxon>
    </lineage>
</organism>
<gene>
    <name evidence="1" type="ORF">DS2_02875</name>
</gene>
<dbReference type="EMBL" id="ARZY01000003">
    <property type="protein sequence ID" value="EWH11732.1"/>
    <property type="molecule type" value="Genomic_DNA"/>
</dbReference>
<proteinExistence type="predicted"/>
<dbReference type="eggNOG" id="ENOG5033CWW">
    <property type="taxonomic scope" value="Bacteria"/>
</dbReference>
<accession>W7QRT3</accession>
<comment type="caution">
    <text evidence="1">The sequence shown here is derived from an EMBL/GenBank/DDBJ whole genome shotgun (WGS) entry which is preliminary data.</text>
</comment>
<sequence>MTQRYERKLVLDPNQWWEHLSMAQKFAANSLFQYGYQLQFIRQTEHGKLAVLMCDDNIITLNEEGDVDNAPNITLRT</sequence>